<gene>
    <name evidence="1" type="ORF">Q604_UNBC01364G0001</name>
</gene>
<accession>W1YPX3</accession>
<dbReference type="AlphaFoldDB" id="W1YPX3"/>
<dbReference type="EMBL" id="AZMM01001364">
    <property type="protein sequence ID" value="ETJ44638.1"/>
    <property type="molecule type" value="Genomic_DNA"/>
</dbReference>
<evidence type="ECO:0000313" key="1">
    <source>
        <dbReference type="EMBL" id="ETJ44638.1"/>
    </source>
</evidence>
<comment type="caution">
    <text evidence="1">The sequence shown here is derived from an EMBL/GenBank/DDBJ whole genome shotgun (WGS) entry which is preliminary data.</text>
</comment>
<reference evidence="1" key="1">
    <citation type="submission" date="2013-12" db="EMBL/GenBank/DDBJ databases">
        <title>A Varibaculum cambriense genome reconstructed from a premature infant gut community with otherwise low bacterial novelty that shifts toward anaerobic metabolism during the third week of life.</title>
        <authorList>
            <person name="Brown C.T."/>
            <person name="Sharon I."/>
            <person name="Thomas B.C."/>
            <person name="Castelle C.J."/>
            <person name="Morowitz M.J."/>
            <person name="Banfield J.F."/>
        </authorList>
    </citation>
    <scope>NUCLEOTIDE SEQUENCE</scope>
</reference>
<organism evidence="1">
    <name type="scientific">human gut metagenome</name>
    <dbReference type="NCBI Taxonomy" id="408170"/>
    <lineage>
        <taxon>unclassified sequences</taxon>
        <taxon>metagenomes</taxon>
        <taxon>organismal metagenomes</taxon>
    </lineage>
</organism>
<name>W1YPX3_9ZZZZ</name>
<protein>
    <submittedName>
        <fullName evidence="1">Extracellular solute-binding protein family 1</fullName>
    </submittedName>
</protein>
<proteinExistence type="predicted"/>
<sequence>SLSFYPDYPIPGFLDFIQPGMQAMSNGNMTAEDWTRDLQAFYDDGRDATLAG</sequence>
<feature type="non-terminal residue" evidence="1">
    <location>
        <position position="1"/>
    </location>
</feature>